<gene>
    <name evidence="1" type="ORF">TSPGSL018_14449</name>
</gene>
<dbReference type="GO" id="GO:0005739">
    <property type="term" value="C:mitochondrion"/>
    <property type="evidence" value="ECO:0007669"/>
    <property type="project" value="TreeGrafter"/>
</dbReference>
<dbReference type="InterPro" id="IPR011990">
    <property type="entry name" value="TPR-like_helical_dom_sf"/>
</dbReference>
<name>A0A061S3A9_9CHLO</name>
<dbReference type="Gene3D" id="1.25.40.10">
    <property type="entry name" value="Tetratricopeptide repeat domain"/>
    <property type="match status" value="1"/>
</dbReference>
<evidence type="ECO:0000313" key="1">
    <source>
        <dbReference type="EMBL" id="JAC78723.1"/>
    </source>
</evidence>
<dbReference type="PANTHER" id="PTHR47868:SF2">
    <property type="entry name" value="OS05G0457700 PROTEIN"/>
    <property type="match status" value="1"/>
</dbReference>
<sequence length="216" mass="23315">MLASGHTLRAKELFEAAKAAIPPRQQEHAVLSPMTMKQAAADVSMGLGQTYMIEKKWDNAEEHLSEAVTVAEGAAGSTHPLVAAPLVLLAECYVKTQRFLLAEGLYRKALQLLGLGGPSSKKWPEEAFHPTMAAFACWRYSQLLAVMPQRTTETGEWSERAHALWSQACTFPLEVALGRQDALKGTSSKGSGAAIHLQARRLVICYPVSPSVSAAS</sequence>
<reference evidence="1" key="1">
    <citation type="submission" date="2014-05" db="EMBL/GenBank/DDBJ databases">
        <title>The transcriptome of the halophilic microalga Tetraselmis sp. GSL018 isolated from the Great Salt Lake, Utah.</title>
        <authorList>
            <person name="Jinkerson R.E."/>
            <person name="D'Adamo S."/>
            <person name="Posewitz M.C."/>
        </authorList>
    </citation>
    <scope>NUCLEOTIDE SEQUENCE</scope>
    <source>
        <strain evidence="1">GSL018</strain>
    </source>
</reference>
<accession>A0A061S3A9</accession>
<proteinExistence type="predicted"/>
<protein>
    <submittedName>
        <fullName evidence="1">Uncharacterized protein</fullName>
    </submittedName>
</protein>
<organism evidence="1">
    <name type="scientific">Tetraselmis sp. GSL018</name>
    <dbReference type="NCBI Taxonomy" id="582737"/>
    <lineage>
        <taxon>Eukaryota</taxon>
        <taxon>Viridiplantae</taxon>
        <taxon>Chlorophyta</taxon>
        <taxon>core chlorophytes</taxon>
        <taxon>Chlorodendrophyceae</taxon>
        <taxon>Chlorodendrales</taxon>
        <taxon>Chlorodendraceae</taxon>
        <taxon>Tetraselmis</taxon>
    </lineage>
</organism>
<dbReference type="Pfam" id="PF13424">
    <property type="entry name" value="TPR_12"/>
    <property type="match status" value="1"/>
</dbReference>
<dbReference type="AlphaFoldDB" id="A0A061S3A9"/>
<dbReference type="EMBL" id="GBEZ01006689">
    <property type="protein sequence ID" value="JAC78723.1"/>
    <property type="molecule type" value="Transcribed_RNA"/>
</dbReference>
<dbReference type="PANTHER" id="PTHR47868">
    <property type="entry name" value="OS05G0457700 PROTEIN"/>
    <property type="match status" value="1"/>
</dbReference>
<dbReference type="SUPFAM" id="SSF48452">
    <property type="entry name" value="TPR-like"/>
    <property type="match status" value="1"/>
</dbReference>